<comment type="caution">
    <text evidence="1">The sequence shown here is derived from an EMBL/GenBank/DDBJ whole genome shotgun (WGS) entry which is preliminary data.</text>
</comment>
<reference evidence="1 2" key="1">
    <citation type="submission" date="2019-05" db="EMBL/GenBank/DDBJ databases">
        <title>Emergence of the Ug99 lineage of the wheat stem rust pathogen through somatic hybridization.</title>
        <authorList>
            <person name="Li F."/>
            <person name="Upadhyaya N.M."/>
            <person name="Sperschneider J."/>
            <person name="Matny O."/>
            <person name="Nguyen-Phuc H."/>
            <person name="Mago R."/>
            <person name="Raley C."/>
            <person name="Miller M.E."/>
            <person name="Silverstein K.A.T."/>
            <person name="Henningsen E."/>
            <person name="Hirsch C.D."/>
            <person name="Visser B."/>
            <person name="Pretorius Z.A."/>
            <person name="Steffenson B.J."/>
            <person name="Schwessinger B."/>
            <person name="Dodds P.N."/>
            <person name="Figueroa M."/>
        </authorList>
    </citation>
    <scope>NUCLEOTIDE SEQUENCE [LARGE SCALE GENOMIC DNA]</scope>
    <source>
        <strain evidence="1">21-0</strain>
    </source>
</reference>
<dbReference type="OrthoDB" id="2519216at2759"/>
<protein>
    <submittedName>
        <fullName evidence="1">Uncharacterized protein</fullName>
    </submittedName>
</protein>
<proteinExistence type="predicted"/>
<dbReference type="AlphaFoldDB" id="A0A5B0R4K7"/>
<organism evidence="1 2">
    <name type="scientific">Puccinia graminis f. sp. tritici</name>
    <dbReference type="NCBI Taxonomy" id="56615"/>
    <lineage>
        <taxon>Eukaryota</taxon>
        <taxon>Fungi</taxon>
        <taxon>Dikarya</taxon>
        <taxon>Basidiomycota</taxon>
        <taxon>Pucciniomycotina</taxon>
        <taxon>Pucciniomycetes</taxon>
        <taxon>Pucciniales</taxon>
        <taxon>Pucciniaceae</taxon>
        <taxon>Puccinia</taxon>
    </lineage>
</organism>
<gene>
    <name evidence="1" type="ORF">PGT21_036450</name>
</gene>
<accession>A0A5B0R4K7</accession>
<sequence length="307" mass="36635">MSEHSRRMIQSLIPWKAFSDPRLLQTSPNYFNHDQPVSFHTYNSLKPIFDEGSIREMGRLKISNKFEPENRSEEAWAWISRVRLNKRFSYNKSFQPISEKSLDEVKAYIRDFSRKHLPEERRVILWEKSENRIFETLDTIFDILWGLNDQFLILFGCKQLGEEYTNEKKSMQLFFLSCFSNFKPEESEDIVDMKEAELSKIMRGKVLNLMVNILTVDQNEDMFLVKPTSSHSNFSTLKEGDLILGVLAVTVLGYYYKNENHKKYTEMFEKDRWFFHFLISRSSQIFYGSKSFNRKTVIKFNEYKNFP</sequence>
<dbReference type="Proteomes" id="UP000324748">
    <property type="component" value="Unassembled WGS sequence"/>
</dbReference>
<keyword evidence="2" id="KW-1185">Reference proteome</keyword>
<evidence type="ECO:0000313" key="2">
    <source>
        <dbReference type="Proteomes" id="UP000324748"/>
    </source>
</evidence>
<evidence type="ECO:0000313" key="1">
    <source>
        <dbReference type="EMBL" id="KAA1119945.1"/>
    </source>
</evidence>
<name>A0A5B0R4K7_PUCGR</name>
<dbReference type="EMBL" id="VSWC01000001">
    <property type="protein sequence ID" value="KAA1119945.1"/>
    <property type="molecule type" value="Genomic_DNA"/>
</dbReference>